<accession>A0A099I2Q0</accession>
<evidence type="ECO:0000256" key="3">
    <source>
        <dbReference type="ARBA" id="ARBA00022723"/>
    </source>
</evidence>
<evidence type="ECO:0000256" key="1">
    <source>
        <dbReference type="ARBA" id="ARBA00001966"/>
    </source>
</evidence>
<evidence type="ECO:0000256" key="2">
    <source>
        <dbReference type="ARBA" id="ARBA00022691"/>
    </source>
</evidence>
<dbReference type="GO" id="GO:0051536">
    <property type="term" value="F:iron-sulfur cluster binding"/>
    <property type="evidence" value="ECO:0007669"/>
    <property type="project" value="UniProtKB-KW"/>
</dbReference>
<sequence length="371" mass="42644">MKTLSFLVKPVSAGCQLNCTYCFYKDIAENRSRANYGRMRNEVAVALLEKVFQAADADADITFAFQGGEPLLAGLPFYEQFADAVKQLRQPKQNVRYAIQTNGCLLNAAWCSFFHKHNVLVGVSLDGWRKQHDLYRKRKDAGTYADVMRAIQLLRRHHVDFNILSVLSRQLAREPKKLFAFYKEHGFSHVQLIPCLAPLQEKQSAYSLTPELFYQFYRSYFDLWIQDVENKQYQSVALFDNLLLLLQGKTPGTCGMLGECQFQYVVESDGSLYPCDFYVLDEYHCGNVLDTDLLSARDCSRAKAFAYREEPQLCAACPFQPMCHGNCKRLRSVFMNETQCGYQRFLLYAYPKLKEVVEIGAGRKKRREVTG</sequence>
<dbReference type="InterPro" id="IPR023885">
    <property type="entry name" value="4Fe4S-binding_SPASM_dom"/>
</dbReference>
<evidence type="ECO:0000256" key="6">
    <source>
        <dbReference type="ARBA" id="ARBA00023601"/>
    </source>
</evidence>
<proteinExistence type="inferred from homology"/>
<dbReference type="SUPFAM" id="SSF102114">
    <property type="entry name" value="Radical SAM enzymes"/>
    <property type="match status" value="1"/>
</dbReference>
<comment type="similarity">
    <text evidence="6">Belongs to the radical SAM superfamily. Anaerobic sulfatase-maturating enzyme family.</text>
</comment>
<dbReference type="InterPro" id="IPR058240">
    <property type="entry name" value="rSAM_sf"/>
</dbReference>
<dbReference type="PANTHER" id="PTHR43273:SF3">
    <property type="entry name" value="ANAEROBIC SULFATASE-MATURATING ENZYME HOMOLOG ASLB-RELATED"/>
    <property type="match status" value="1"/>
</dbReference>
<gene>
    <name evidence="8" type="ORF">CIAN88_17775</name>
</gene>
<keyword evidence="2" id="KW-0949">S-adenosyl-L-methionine</keyword>
<keyword evidence="4" id="KW-0408">Iron</keyword>
<evidence type="ECO:0000259" key="7">
    <source>
        <dbReference type="PROSITE" id="PS51918"/>
    </source>
</evidence>
<organism evidence="8 9">
    <name type="scientific">Clostridium innocuum</name>
    <dbReference type="NCBI Taxonomy" id="1522"/>
    <lineage>
        <taxon>Bacteria</taxon>
        <taxon>Bacillati</taxon>
        <taxon>Bacillota</taxon>
        <taxon>Clostridia</taxon>
        <taxon>Eubacteriales</taxon>
        <taxon>Clostridiaceae</taxon>
        <taxon>Clostridium</taxon>
    </lineage>
</organism>
<dbReference type="Gene3D" id="3.20.20.70">
    <property type="entry name" value="Aldolase class I"/>
    <property type="match status" value="1"/>
</dbReference>
<dbReference type="GO" id="GO:0016491">
    <property type="term" value="F:oxidoreductase activity"/>
    <property type="evidence" value="ECO:0007669"/>
    <property type="project" value="InterPro"/>
</dbReference>
<dbReference type="SFLD" id="SFLDG01384">
    <property type="entry name" value="thioether_bond_formation_requi"/>
    <property type="match status" value="1"/>
</dbReference>
<evidence type="ECO:0000313" key="9">
    <source>
        <dbReference type="Proteomes" id="UP000030008"/>
    </source>
</evidence>
<dbReference type="CDD" id="cd01335">
    <property type="entry name" value="Radical_SAM"/>
    <property type="match status" value="1"/>
</dbReference>
<dbReference type="EMBL" id="JQIF01000092">
    <property type="protein sequence ID" value="KGJ51950.1"/>
    <property type="molecule type" value="Genomic_DNA"/>
</dbReference>
<keyword evidence="5" id="KW-0411">Iron-sulfur</keyword>
<evidence type="ECO:0000313" key="8">
    <source>
        <dbReference type="EMBL" id="KGJ51950.1"/>
    </source>
</evidence>
<dbReference type="NCBIfam" id="TIGR04085">
    <property type="entry name" value="rSAM_more_4Fe4S"/>
    <property type="match status" value="1"/>
</dbReference>
<dbReference type="SFLD" id="SFLDG01067">
    <property type="entry name" value="SPASM/twitch_domain_containing"/>
    <property type="match status" value="1"/>
</dbReference>
<comment type="cofactor">
    <cofactor evidence="1">
        <name>[4Fe-4S] cluster</name>
        <dbReference type="ChEBI" id="CHEBI:49883"/>
    </cofactor>
</comment>
<protein>
    <submittedName>
        <fullName evidence="8">Sulfatase maturase</fullName>
    </submittedName>
</protein>
<dbReference type="SFLD" id="SFLDF00289">
    <property type="entry name" value="anaerobic_Cys-type_sulfatase-m"/>
    <property type="match status" value="1"/>
</dbReference>
<dbReference type="SFLD" id="SFLDG01072">
    <property type="entry name" value="dehydrogenase_like"/>
    <property type="match status" value="1"/>
</dbReference>
<dbReference type="PROSITE" id="PS51918">
    <property type="entry name" value="RADICAL_SAM"/>
    <property type="match status" value="1"/>
</dbReference>
<dbReference type="Pfam" id="PF04055">
    <property type="entry name" value="Radical_SAM"/>
    <property type="match status" value="1"/>
</dbReference>
<dbReference type="InterPro" id="IPR013785">
    <property type="entry name" value="Aldolase_TIM"/>
</dbReference>
<comment type="caution">
    <text evidence="8">The sequence shown here is derived from an EMBL/GenBank/DDBJ whole genome shotgun (WGS) entry which is preliminary data.</text>
</comment>
<evidence type="ECO:0000256" key="5">
    <source>
        <dbReference type="ARBA" id="ARBA00023014"/>
    </source>
</evidence>
<evidence type="ECO:0000256" key="4">
    <source>
        <dbReference type="ARBA" id="ARBA00023004"/>
    </source>
</evidence>
<dbReference type="Proteomes" id="UP000030008">
    <property type="component" value="Unassembled WGS sequence"/>
</dbReference>
<keyword evidence="3" id="KW-0479">Metal-binding</keyword>
<dbReference type="SFLD" id="SFLDS00029">
    <property type="entry name" value="Radical_SAM"/>
    <property type="match status" value="1"/>
</dbReference>
<dbReference type="InterPro" id="IPR034485">
    <property type="entry name" value="Anaerobic_Cys-type_sulfatase-m"/>
</dbReference>
<dbReference type="InterPro" id="IPR007197">
    <property type="entry name" value="rSAM"/>
</dbReference>
<name>A0A099I2Q0_CLOIN</name>
<feature type="domain" description="Radical SAM core" evidence="7">
    <location>
        <begin position="1"/>
        <end position="226"/>
    </location>
</feature>
<dbReference type="RefSeq" id="WP_044907124.1">
    <property type="nucleotide sequence ID" value="NZ_JQIF01000092.1"/>
</dbReference>
<reference evidence="8 9" key="1">
    <citation type="submission" date="2014-08" db="EMBL/GenBank/DDBJ databases">
        <title>Clostridium innocuum, an unnegligible vancomycin-resistant pathogen causing extra-intestinal infections.</title>
        <authorList>
            <person name="Feng Y."/>
            <person name="Chiu C.-H."/>
        </authorList>
    </citation>
    <scope>NUCLEOTIDE SEQUENCE [LARGE SCALE GENOMIC DNA]</scope>
    <source>
        <strain evidence="8 9">AN88</strain>
    </source>
</reference>
<dbReference type="Pfam" id="PF13186">
    <property type="entry name" value="SPASM"/>
    <property type="match status" value="1"/>
</dbReference>
<dbReference type="SFLD" id="SFLDG01386">
    <property type="entry name" value="main_SPASM_domain-containing"/>
    <property type="match status" value="1"/>
</dbReference>
<dbReference type="GO" id="GO:0046872">
    <property type="term" value="F:metal ion binding"/>
    <property type="evidence" value="ECO:0007669"/>
    <property type="project" value="UniProtKB-KW"/>
</dbReference>
<dbReference type="PANTHER" id="PTHR43273">
    <property type="entry name" value="ANAEROBIC SULFATASE-MATURATING ENZYME HOMOLOG ASLB-RELATED"/>
    <property type="match status" value="1"/>
</dbReference>
<dbReference type="InterPro" id="IPR023867">
    <property type="entry name" value="Sulphatase_maturase_rSAM"/>
</dbReference>
<dbReference type="AlphaFoldDB" id="A0A099I2Q0"/>